<reference evidence="2 3" key="1">
    <citation type="journal article" date="2018" name="Sci. Adv.">
        <title>Multi-heme cytochromes provide a pathway for survival in energy-limited environments.</title>
        <authorList>
            <person name="Deng X."/>
            <person name="Dohmae N."/>
            <person name="Nealson K.H."/>
            <person name="Hashimoto K."/>
            <person name="Okamoto A."/>
        </authorList>
    </citation>
    <scope>NUCLEOTIDE SEQUENCE [LARGE SCALE GENOMIC DNA]</scope>
    <source>
        <strain evidence="2 3">IS5</strain>
        <plasmid evidence="3">pdfe dna</plasmid>
    </source>
</reference>
<evidence type="ECO:0000313" key="2">
    <source>
        <dbReference type="EMBL" id="BBD10157.1"/>
    </source>
</evidence>
<accession>A0A2Z6B3T0</accession>
<evidence type="ECO:0000313" key="3">
    <source>
        <dbReference type="Proteomes" id="UP000269883"/>
    </source>
</evidence>
<dbReference type="Pfam" id="PF07996">
    <property type="entry name" value="T4SS"/>
    <property type="match status" value="1"/>
</dbReference>
<keyword evidence="2" id="KW-0614">Plasmid</keyword>
<dbReference type="Gene3D" id="1.20.58.430">
    <property type="entry name" value="Type IV secretion system, VirB5-domain"/>
    <property type="match status" value="1"/>
</dbReference>
<sequence>MTVTDPGSYTYYVEQIKVMEAEFKNLQEQLETAQDIYGQTVEVYDQLHGVYSMGLSLSDKLQAVQAELTSVPSGASGFAGKWESLLRKYGDFDTFNDVDDFLKVAFPDVREFDFDDQQPWKHIDLQYQVRQEALKAAIERSEQAQAELGEAMDNLAALTAQIDQTQSLKESQDLTNRFLAEILLIMQKLYGLTGALGEAQALLSYKGVSDEGMTASESKKNGNKSIDLYYLQDKMIKRGSRNPGESDPEKIWKTLEAM</sequence>
<dbReference type="Proteomes" id="UP000269883">
    <property type="component" value="Plasmid pDFE"/>
</dbReference>
<evidence type="ECO:0000256" key="1">
    <source>
        <dbReference type="SAM" id="Coils"/>
    </source>
</evidence>
<dbReference type="InterPro" id="IPR023220">
    <property type="entry name" value="T4SS_VirB5-domain"/>
</dbReference>
<protein>
    <submittedName>
        <fullName evidence="2">Uncharacterized protein</fullName>
    </submittedName>
</protein>
<gene>
    <name evidence="2" type="ORF">DFE_A0056</name>
</gene>
<feature type="coiled-coil region" evidence="1">
    <location>
        <begin position="134"/>
        <end position="168"/>
    </location>
</feature>
<dbReference type="InterPro" id="IPR014158">
    <property type="entry name" value="T4SS_VirB5"/>
</dbReference>
<name>A0A2Z6B3T0_9BACT</name>
<keyword evidence="3" id="KW-1185">Reference proteome</keyword>
<proteinExistence type="predicted"/>
<dbReference type="EMBL" id="AP017379">
    <property type="protein sequence ID" value="BBD10157.1"/>
    <property type="molecule type" value="Genomic_DNA"/>
</dbReference>
<dbReference type="KEGG" id="dfl:DFE_A0056"/>
<geneLocation type="plasmid" evidence="3">
    <name>pdfe dna</name>
</geneLocation>
<dbReference type="SUPFAM" id="SSF101082">
    <property type="entry name" value="Typo IV secretion system protein TraC"/>
    <property type="match status" value="1"/>
</dbReference>
<dbReference type="AlphaFoldDB" id="A0A2Z6B3T0"/>
<keyword evidence="1" id="KW-0175">Coiled coil</keyword>
<organism evidence="2 3">
    <name type="scientific">Desulfovibrio ferrophilus</name>
    <dbReference type="NCBI Taxonomy" id="241368"/>
    <lineage>
        <taxon>Bacteria</taxon>
        <taxon>Pseudomonadati</taxon>
        <taxon>Thermodesulfobacteriota</taxon>
        <taxon>Desulfovibrionia</taxon>
        <taxon>Desulfovibrionales</taxon>
        <taxon>Desulfovibrionaceae</taxon>
        <taxon>Desulfovibrio</taxon>
    </lineage>
</organism>